<keyword evidence="4" id="KW-1185">Reference proteome</keyword>
<feature type="compositionally biased region" description="Low complexity" evidence="1">
    <location>
        <begin position="292"/>
        <end position="304"/>
    </location>
</feature>
<dbReference type="GO" id="GO:0005524">
    <property type="term" value="F:ATP binding"/>
    <property type="evidence" value="ECO:0007669"/>
    <property type="project" value="InterPro"/>
</dbReference>
<feature type="compositionally biased region" description="Basic and acidic residues" evidence="1">
    <location>
        <begin position="391"/>
        <end position="407"/>
    </location>
</feature>
<dbReference type="GO" id="GO:0005634">
    <property type="term" value="C:nucleus"/>
    <property type="evidence" value="ECO:0007669"/>
    <property type="project" value="TreeGrafter"/>
</dbReference>
<feature type="compositionally biased region" description="Low complexity" evidence="1">
    <location>
        <begin position="240"/>
        <end position="249"/>
    </location>
</feature>
<dbReference type="SMART" id="SM00382">
    <property type="entry name" value="AAA"/>
    <property type="match status" value="1"/>
</dbReference>
<dbReference type="Pfam" id="PF00004">
    <property type="entry name" value="AAA"/>
    <property type="match status" value="1"/>
</dbReference>
<feature type="compositionally biased region" description="Basic and acidic residues" evidence="1">
    <location>
        <begin position="505"/>
        <end position="542"/>
    </location>
</feature>
<feature type="region of interest" description="Disordered" evidence="1">
    <location>
        <begin position="263"/>
        <end position="641"/>
    </location>
</feature>
<feature type="compositionally biased region" description="Basic residues" evidence="1">
    <location>
        <begin position="50"/>
        <end position="61"/>
    </location>
</feature>
<feature type="compositionally biased region" description="Basic and acidic residues" evidence="1">
    <location>
        <begin position="355"/>
        <end position="383"/>
    </location>
</feature>
<dbReference type="SUPFAM" id="SSF52540">
    <property type="entry name" value="P-loop containing nucleoside triphosphate hydrolases"/>
    <property type="match status" value="1"/>
</dbReference>
<dbReference type="KEGG" id="btab:109039698"/>
<feature type="compositionally biased region" description="Basic residues" evidence="1">
    <location>
        <begin position="178"/>
        <end position="187"/>
    </location>
</feature>
<dbReference type="GO" id="GO:0016887">
    <property type="term" value="F:ATP hydrolysis activity"/>
    <property type="evidence" value="ECO:0007669"/>
    <property type="project" value="InterPro"/>
</dbReference>
<feature type="region of interest" description="Disordered" evidence="1">
    <location>
        <begin position="227"/>
        <end position="249"/>
    </location>
</feature>
<feature type="compositionally biased region" description="Polar residues" evidence="1">
    <location>
        <begin position="590"/>
        <end position="611"/>
    </location>
</feature>
<dbReference type="EMBL" id="OU963862">
    <property type="protein sequence ID" value="CAH0380714.1"/>
    <property type="molecule type" value="Genomic_DNA"/>
</dbReference>
<feature type="compositionally biased region" description="Polar residues" evidence="1">
    <location>
        <begin position="69"/>
        <end position="84"/>
    </location>
</feature>
<feature type="compositionally biased region" description="Basic and acidic residues" evidence="1">
    <location>
        <begin position="95"/>
        <end position="105"/>
    </location>
</feature>
<accession>A0A9N9ZYT1</accession>
<evidence type="ECO:0000256" key="1">
    <source>
        <dbReference type="SAM" id="MobiDB-lite"/>
    </source>
</evidence>
<feature type="compositionally biased region" description="Basic residues" evidence="1">
    <location>
        <begin position="737"/>
        <end position="747"/>
    </location>
</feature>
<dbReference type="PANTHER" id="PTHR23389:SF21">
    <property type="entry name" value="ATPASE FAMILY AAA DOMAIN-CONTAINING PROTEIN 5"/>
    <property type="match status" value="1"/>
</dbReference>
<feature type="compositionally biased region" description="Basic and acidic residues" evidence="1">
    <location>
        <begin position="576"/>
        <end position="587"/>
    </location>
</feature>
<organism evidence="3 4">
    <name type="scientific">Bemisia tabaci</name>
    <name type="common">Sweetpotato whitefly</name>
    <name type="synonym">Aleurodes tabaci</name>
    <dbReference type="NCBI Taxonomy" id="7038"/>
    <lineage>
        <taxon>Eukaryota</taxon>
        <taxon>Metazoa</taxon>
        <taxon>Ecdysozoa</taxon>
        <taxon>Arthropoda</taxon>
        <taxon>Hexapoda</taxon>
        <taxon>Insecta</taxon>
        <taxon>Pterygota</taxon>
        <taxon>Neoptera</taxon>
        <taxon>Paraneoptera</taxon>
        <taxon>Hemiptera</taxon>
        <taxon>Sternorrhyncha</taxon>
        <taxon>Aleyrodoidea</taxon>
        <taxon>Aleyrodidae</taxon>
        <taxon>Aleyrodinae</taxon>
        <taxon>Bemisia</taxon>
    </lineage>
</organism>
<dbReference type="PANTHER" id="PTHR23389">
    <property type="entry name" value="CHROMOSOME TRANSMISSION FIDELITY FACTOR 18"/>
    <property type="match status" value="1"/>
</dbReference>
<dbReference type="InterPro" id="IPR003959">
    <property type="entry name" value="ATPase_AAA_core"/>
</dbReference>
<dbReference type="InterPro" id="IPR027417">
    <property type="entry name" value="P-loop_NTPase"/>
</dbReference>
<name>A0A9N9ZYT1_BEMTA</name>
<feature type="compositionally biased region" description="Basic and acidic residues" evidence="1">
    <location>
        <begin position="317"/>
        <end position="338"/>
    </location>
</feature>
<feature type="compositionally biased region" description="Basic and acidic residues" evidence="1">
    <location>
        <begin position="30"/>
        <end position="40"/>
    </location>
</feature>
<dbReference type="GO" id="GO:0003677">
    <property type="term" value="F:DNA binding"/>
    <property type="evidence" value="ECO:0007669"/>
    <property type="project" value="TreeGrafter"/>
</dbReference>
<feature type="compositionally biased region" description="Basic and acidic residues" evidence="1">
    <location>
        <begin position="550"/>
        <end position="569"/>
    </location>
</feature>
<feature type="compositionally biased region" description="Polar residues" evidence="1">
    <location>
        <begin position="754"/>
        <end position="763"/>
    </location>
</feature>
<feature type="domain" description="AAA+ ATPase" evidence="2">
    <location>
        <begin position="1084"/>
        <end position="1241"/>
    </location>
</feature>
<feature type="region of interest" description="Disordered" evidence="1">
    <location>
        <begin position="133"/>
        <end position="204"/>
    </location>
</feature>
<evidence type="ECO:0000313" key="3">
    <source>
        <dbReference type="EMBL" id="CAH0380714.1"/>
    </source>
</evidence>
<feature type="region of interest" description="Disordered" evidence="1">
    <location>
        <begin position="1"/>
        <end position="120"/>
    </location>
</feature>
<feature type="compositionally biased region" description="Low complexity" evidence="1">
    <location>
        <begin position="339"/>
        <end position="354"/>
    </location>
</feature>
<proteinExistence type="predicted"/>
<reference evidence="3" key="1">
    <citation type="submission" date="2021-12" db="EMBL/GenBank/DDBJ databases">
        <authorList>
            <person name="King R."/>
        </authorList>
    </citation>
    <scope>NUCLEOTIDE SEQUENCE</scope>
</reference>
<evidence type="ECO:0000259" key="2">
    <source>
        <dbReference type="SMART" id="SM00382"/>
    </source>
</evidence>
<feature type="region of interest" description="Disordered" evidence="1">
    <location>
        <begin position="1330"/>
        <end position="1357"/>
    </location>
</feature>
<dbReference type="Gene3D" id="3.40.50.300">
    <property type="entry name" value="P-loop containing nucleotide triphosphate hydrolases"/>
    <property type="match status" value="1"/>
</dbReference>
<dbReference type="Proteomes" id="UP001152759">
    <property type="component" value="Chromosome 1"/>
</dbReference>
<feature type="region of interest" description="Disordered" evidence="1">
    <location>
        <begin position="1057"/>
        <end position="1079"/>
    </location>
</feature>
<feature type="compositionally biased region" description="Basic and acidic residues" evidence="1">
    <location>
        <begin position="616"/>
        <end position="637"/>
    </location>
</feature>
<gene>
    <name evidence="3" type="ORF">BEMITA_LOCUS434</name>
</gene>
<feature type="compositionally biased region" description="Basic and acidic residues" evidence="1">
    <location>
        <begin position="787"/>
        <end position="830"/>
    </location>
</feature>
<feature type="region of interest" description="Disordered" evidence="1">
    <location>
        <begin position="656"/>
        <end position="695"/>
    </location>
</feature>
<feature type="compositionally biased region" description="Acidic residues" evidence="1">
    <location>
        <begin position="1065"/>
        <end position="1078"/>
    </location>
</feature>
<dbReference type="InterPro" id="IPR003593">
    <property type="entry name" value="AAA+_ATPase"/>
</dbReference>
<sequence>MKNLTHYFQLAKSPSEEAASGSNVSTEETAESKEKTRDEDISIVSSKSPAKPKKLSLKSRKSQQDSKTDGNSTPKIASPDSTVDTSEKKTRRKRSESSKTSEKMIKNPLKGGSPQKTFKTSMQDILQKVLKKKFPDGEYSLPDLNNKTTDEAASMNFDLDETDEDVKLSEEISSSITPKKRGRKPKNAKKESNTSPGKNKLSYEELETELLKERLLLQKLKETFLASNPDEESLAKYNSTLSPKNKLTLNNSSLSNIEKCELLSTPKSGRRKLSNGIGVSKSAENKPKSPKKSLSSTPKSLPPKGLTVLKKSNLTKKTPENDTKIMKEVLEFLDHSESKSCSPSPKKSSPGSKQSEGKDKSASKSKKQLEFADVKGKNDSLDKVKKKKKKVGELEMPEKKNGTPEKANKKKKENGDDGTSPVGNKKPKNSPKKSVTDEKNTVLTESPLDVKRKRKQRTDSTDGPEKSFTPVSPGKKKVKISLNRKEKLELEPSSPPKKKKTSFKSGEDVSNELHIETSTKAKRKSEGKSQKGSDFEEIEKPPPKKRGRPRKSEESKSTQKEFITKESEKSVSSQGKIDKDQKQKEETETIDLNSSSDSVFIDASQKSNDGTKSVKPKSESDNEEKRYSQTKSSEESSQKNSLFKYFGKVDKTYMKKEERSSCLTTRAIIHSPPVSPSKKRKSTEPPFSPRRKKLKTMLVDADKIELLSSEVIPNTEFENSNDSDSEVTKTANDRAKSKGKSPKKWSMRVKLAVQSPSKPTVTDSKSPESSPESKVKRKLFGSQQKSHVKDSDEGSTDSHDVEVIEEKASCPKVKVSEVEKVSNTSKDESAKTSASTNKESETPKPPVKLASIFLKKSTPKVNTSNSTSADSPIVIDDETLQAKKEFLSSGVPDIIKQKTEQLKAQEKSEEEYYVPFPKISHVGYDNTLSQENALLELGKSFKLRPDVDLLEIVNDSLKEPWKNLIDPAVHAPMLNENISWPKCNDSKRQTRYLKKQASNFPFEVFEKKLEKISSADKSSEVKHEMWTEKYKPQSSQEVLGNGSCVSELKRWLEEQKASKKKDLDESSGDEFVSSDDDSSLTKCANNVAIISGPPGCGKTSSVYAVAKELGCQVLELNASCNRNGKKVLSELLEATQSHQVKRVSNILADMFSKAAKGDKKKKKKKLKSKDPGLGPDAKVMSIILIEDADLIFSDHDDGFIAALSSLSTMSKRPVILVSNSIQCSHLNKFIKQQCLLLEFSKPSFFDMRTFLQLIALSEMVELPKEDAERIVYETRDLRQAMLTLQYHLISTFKPQTDSEVGWPLDIGKLWWQWPLPLSISPLTIKTVKKSMPSHLDPSNEKTNGSEELVSGHPAEPSIPSHEDCLKFHKLASFIDNLAVAEVWSSSRYHTIKSEDPSPKAWHVNATDSCLLNERTNHEHAGHDSLSVVLSHEFISRNARYLDMKLTNCVQNGLSPDLVRWKKKLRKVEEILLTGLPIQEQIERESIFCDYLPMIRSISRSECVRLAGNSKRSNRFFNYLSSLNMHPDESQRTLMCNSFVVMNETKSSS</sequence>
<protein>
    <recommendedName>
        <fullName evidence="2">AAA+ ATPase domain-containing protein</fullName>
    </recommendedName>
</protein>
<evidence type="ECO:0000313" key="4">
    <source>
        <dbReference type="Proteomes" id="UP001152759"/>
    </source>
</evidence>
<feature type="region of interest" description="Disordered" evidence="1">
    <location>
        <begin position="708"/>
        <end position="847"/>
    </location>
</feature>